<name>A0AAD5QCV4_PYTIN</name>
<dbReference type="GO" id="GO:0005509">
    <property type="term" value="F:calcium ion binding"/>
    <property type="evidence" value="ECO:0007669"/>
    <property type="project" value="InterPro"/>
</dbReference>
<keyword evidence="4" id="KW-1185">Reference proteome</keyword>
<evidence type="ECO:0000313" key="3">
    <source>
        <dbReference type="EMBL" id="KAJ0404945.1"/>
    </source>
</evidence>
<feature type="domain" description="EF-hand" evidence="2">
    <location>
        <begin position="648"/>
        <end position="683"/>
    </location>
</feature>
<dbReference type="PANTHER" id="PTHR20875:SF0">
    <property type="entry name" value="GH12158P"/>
    <property type="match status" value="1"/>
</dbReference>
<dbReference type="EMBL" id="JAKCXM010000053">
    <property type="protein sequence ID" value="KAJ0404945.1"/>
    <property type="molecule type" value="Genomic_DNA"/>
</dbReference>
<dbReference type="Proteomes" id="UP001209570">
    <property type="component" value="Unassembled WGS sequence"/>
</dbReference>
<feature type="region of interest" description="Disordered" evidence="1">
    <location>
        <begin position="210"/>
        <end position="243"/>
    </location>
</feature>
<reference evidence="3" key="1">
    <citation type="submission" date="2021-12" db="EMBL/GenBank/DDBJ databases">
        <title>Prjna785345.</title>
        <authorList>
            <person name="Rujirawat T."/>
            <person name="Krajaejun T."/>
        </authorList>
    </citation>
    <scope>NUCLEOTIDE SEQUENCE</scope>
    <source>
        <strain evidence="3">Pi057C3</strain>
    </source>
</reference>
<dbReference type="InterPro" id="IPR002048">
    <property type="entry name" value="EF_hand_dom"/>
</dbReference>
<dbReference type="Gene3D" id="1.10.238.10">
    <property type="entry name" value="EF-hand"/>
    <property type="match status" value="6"/>
</dbReference>
<evidence type="ECO:0000256" key="1">
    <source>
        <dbReference type="SAM" id="MobiDB-lite"/>
    </source>
</evidence>
<accession>A0AAD5QCV4</accession>
<dbReference type="SUPFAM" id="SSF47473">
    <property type="entry name" value="EF-hand"/>
    <property type="match status" value="4"/>
</dbReference>
<dbReference type="AlphaFoldDB" id="A0AAD5QCV4"/>
<proteinExistence type="predicted"/>
<dbReference type="PANTHER" id="PTHR20875">
    <property type="entry name" value="EF-HAND CALCIUM-BINDING DOMAIN-CONTAINING PROTEIN 6-RELATED"/>
    <property type="match status" value="1"/>
</dbReference>
<evidence type="ECO:0000259" key="2">
    <source>
        <dbReference type="PROSITE" id="PS50222"/>
    </source>
</evidence>
<protein>
    <recommendedName>
        <fullName evidence="2">EF-hand domain-containing protein</fullName>
    </recommendedName>
</protein>
<evidence type="ECO:0000313" key="4">
    <source>
        <dbReference type="Proteomes" id="UP001209570"/>
    </source>
</evidence>
<dbReference type="SMART" id="SM00054">
    <property type="entry name" value="EFh"/>
    <property type="match status" value="3"/>
</dbReference>
<dbReference type="PROSITE" id="PS50222">
    <property type="entry name" value="EF_HAND_2"/>
    <property type="match status" value="1"/>
</dbReference>
<gene>
    <name evidence="3" type="ORF">P43SY_005944</name>
</gene>
<dbReference type="InterPro" id="IPR011992">
    <property type="entry name" value="EF-hand-dom_pair"/>
</dbReference>
<sequence length="971" mass="109616">MRSSHEFRSVKAKVRVLCKQRRIRLEEFMKTFDVHHVKKIKVEQFKRALDVSGLQLSTDEMNVIINKYRFADSPAFVDYRRFCDLIDKAFTVKGLEAKPELRQSIHTSLPTASLGGMQSMTDKEQDVLSSAKEKLAVAIRDKGIVLKDVFHDFDRSNAGKVTKPQFVRDLLDFVSLSTGEVDALIKAYGTDLDVNYRALHYDITPVGPGKATFGGPIDSSESPMAKSPDRPRRLGAPPSPRSELNAVQELEAELSETLVRDRIRTKNFFIDFDPLRTEKCTEAQFRRCVKLCFPKVTEHDLDMLVRKYRAPDSDVSKVFYMKFCNYIEGKTNSPSSDNNCCDDVLSQLTTALRGSSVQPSCSRDVRGSLSEAELEIYRSTMERLSAFCTQRRVLVKPLFQDFDKGRREHITVEQFIRVMTMLKLTFNNTNEQRVLLKRYVSPHGERFVNYVTFCHDIESWGDNNSRPSSSSSTGGSARSSIASEILSPTRIHSETFETTAAATHTRSVPMLMRYIKQIIKRDRIRLEEYYRDFDKLRHGKITNAQFAAGLNASGLVISKEEMALLADEYALPDVDSSGKHLVFWRQFVDDVESVFTAKGLERVPNRDLSDLQTKGEQFGGTKIEKDLSADEERRVTQAVVHIRKAMDRQRLEIKAAFEDFDRAKHGAISSTKFDRVLSMFQLLPEASTARLLAIKFREQTSVGSTLTLSSLCDVNYRAFLQALDYVGNVLAAGNDPSTLILPGSVSYRQGVYAGGAANFEGMHRQTRDQNASLADVNVVLQELRRQLSAKRIRLKEFLVDGDKLRSGEITIAKFHTALNRSGCVLEAADVNTLTLHFQSSRHSDKVDWRAFLAAIGASGGESSEPEATAGDNIQTVDAKDHVAGILTKIRLDVNNRRLHMKPYFQDYDHNNVCRVTKFQFAAVLDMMRLVLTPAEVEALQRCFVVRQVPGRKPSTDVNYVDFIQAVDSDYS</sequence>
<dbReference type="InterPro" id="IPR052603">
    <property type="entry name" value="EFCB6"/>
</dbReference>
<comment type="caution">
    <text evidence="3">The sequence shown here is derived from an EMBL/GenBank/DDBJ whole genome shotgun (WGS) entry which is preliminary data.</text>
</comment>
<organism evidence="3 4">
    <name type="scientific">Pythium insidiosum</name>
    <name type="common">Pythiosis disease agent</name>
    <dbReference type="NCBI Taxonomy" id="114742"/>
    <lineage>
        <taxon>Eukaryota</taxon>
        <taxon>Sar</taxon>
        <taxon>Stramenopiles</taxon>
        <taxon>Oomycota</taxon>
        <taxon>Peronosporomycetes</taxon>
        <taxon>Pythiales</taxon>
        <taxon>Pythiaceae</taxon>
        <taxon>Pythium</taxon>
    </lineage>
</organism>